<gene>
    <name evidence="1" type="ORF">QFC20_001674</name>
</gene>
<evidence type="ECO:0000313" key="1">
    <source>
        <dbReference type="EMBL" id="KAJ9114158.1"/>
    </source>
</evidence>
<evidence type="ECO:0000313" key="2">
    <source>
        <dbReference type="Proteomes" id="UP001230649"/>
    </source>
</evidence>
<organism evidence="1 2">
    <name type="scientific">Naganishia adeliensis</name>
    <dbReference type="NCBI Taxonomy" id="92952"/>
    <lineage>
        <taxon>Eukaryota</taxon>
        <taxon>Fungi</taxon>
        <taxon>Dikarya</taxon>
        <taxon>Basidiomycota</taxon>
        <taxon>Agaricomycotina</taxon>
        <taxon>Tremellomycetes</taxon>
        <taxon>Filobasidiales</taxon>
        <taxon>Filobasidiaceae</taxon>
        <taxon>Naganishia</taxon>
    </lineage>
</organism>
<proteinExistence type="predicted"/>
<comment type="caution">
    <text evidence="1">The sequence shown here is derived from an EMBL/GenBank/DDBJ whole genome shotgun (WGS) entry which is preliminary data.</text>
</comment>
<accession>A0ACC2WQT6</accession>
<reference evidence="1" key="1">
    <citation type="submission" date="2023-04" db="EMBL/GenBank/DDBJ databases">
        <title>Draft Genome sequencing of Naganishia species isolated from polar environments using Oxford Nanopore Technology.</title>
        <authorList>
            <person name="Leo P."/>
            <person name="Venkateswaran K."/>
        </authorList>
    </citation>
    <scope>NUCLEOTIDE SEQUENCE</scope>
    <source>
        <strain evidence="1">MNA-CCFEE 5262</strain>
    </source>
</reference>
<protein>
    <submittedName>
        <fullName evidence="1">Uncharacterized protein</fullName>
    </submittedName>
</protein>
<dbReference type="Proteomes" id="UP001230649">
    <property type="component" value="Unassembled WGS sequence"/>
</dbReference>
<name>A0ACC2WQT6_9TREE</name>
<dbReference type="EMBL" id="JASBWS010000010">
    <property type="protein sequence ID" value="KAJ9114158.1"/>
    <property type="molecule type" value="Genomic_DNA"/>
</dbReference>
<keyword evidence="2" id="KW-1185">Reference proteome</keyword>
<sequence>MLATRLRTALPSLRPRICAIRNYTSSRDPSHPHLYYHHVQTSPPLLGLSFLPDVPPKGAASRTILGFLPVGEDVGLNDFRDNPPFRQLLHEAIKSGLSSGAGATVETEALTRGSDGYMHIGGTASLFCPPVHVADVAIPVWSLDARNPPPSGRIPEPDDIIGSVYVQGGKIMPETYEPQPMYRICTQDGVCVLPYGLDEHVLKVLKEVAENE</sequence>